<dbReference type="Pfam" id="PF02493">
    <property type="entry name" value="MORN"/>
    <property type="match status" value="7"/>
</dbReference>
<keyword evidence="1" id="KW-0677">Repeat</keyword>
<accession>A0AAP0BID9</accession>
<evidence type="ECO:0000313" key="3">
    <source>
        <dbReference type="EMBL" id="KAK8940925.1"/>
    </source>
</evidence>
<sequence length="402" mass="44616">MDGGQSSKLTRAHSSLIRSPTMRSSVHNLAGLDSFESDPEEMKPHSPPQSASFTLGSSVAGIFGFCHRLAVVSILLIIFLLLSFVYLHGQSPSLWNLSLASAGVAAASLVLKRSRLSLFRFRFGRSEPVRWFIGDDEGDVENPRCKREEKPVREGVEFYSNGDFYEGEFYKGKCGGSGVYNFFGQGKYEGDWVDGKYDGYGIERWARGSRYHGQYHRGLRHGFGVYKFYNGDSYAGEWLAGQSHGRGVQGCSDGSCFVGEFKWGAKHGLGYYRFRNGDRYAGEYFADKIHGFGVYYFANGQYYEGSWHEGRRQGFGTYTFRSGEAKSGEWDCGTLKNPLPLADPNVERAMQSARKASEQSLLLPSVEEQANKAVASAHKAAVCARVASVKAVQNRMDGMLCN</sequence>
<keyword evidence="2" id="KW-0472">Membrane</keyword>
<dbReference type="PANTHER" id="PTHR23084">
    <property type="entry name" value="PHOSPHATIDYLINOSITOL-4-PHOSPHATE 5-KINASE RELATED"/>
    <property type="match status" value="1"/>
</dbReference>
<name>A0AAP0BID9_9ASPA</name>
<dbReference type="FunFam" id="2.20.110.10:FF:000002">
    <property type="entry name" value="Phosphatidylinositol 4-phosphate 5-kinase 8"/>
    <property type="match status" value="3"/>
</dbReference>
<keyword evidence="2" id="KW-0812">Transmembrane</keyword>
<comment type="caution">
    <text evidence="3">The sequence shown here is derived from an EMBL/GenBank/DDBJ whole genome shotgun (WGS) entry which is preliminary data.</text>
</comment>
<organism evidence="3 4">
    <name type="scientific">Platanthera zijinensis</name>
    <dbReference type="NCBI Taxonomy" id="2320716"/>
    <lineage>
        <taxon>Eukaryota</taxon>
        <taxon>Viridiplantae</taxon>
        <taxon>Streptophyta</taxon>
        <taxon>Embryophyta</taxon>
        <taxon>Tracheophyta</taxon>
        <taxon>Spermatophyta</taxon>
        <taxon>Magnoliopsida</taxon>
        <taxon>Liliopsida</taxon>
        <taxon>Asparagales</taxon>
        <taxon>Orchidaceae</taxon>
        <taxon>Orchidoideae</taxon>
        <taxon>Orchideae</taxon>
        <taxon>Orchidinae</taxon>
        <taxon>Platanthera</taxon>
    </lineage>
</organism>
<dbReference type="SMART" id="SM00698">
    <property type="entry name" value="MORN"/>
    <property type="match status" value="7"/>
</dbReference>
<dbReference type="PANTHER" id="PTHR23084:SF176">
    <property type="entry name" value="HISTONE H3 K4-SPECIFIC METHYLTRANSFERASE SET7_9 FAMILY PROTEIN"/>
    <property type="match status" value="1"/>
</dbReference>
<evidence type="ECO:0000256" key="2">
    <source>
        <dbReference type="SAM" id="Phobius"/>
    </source>
</evidence>
<protein>
    <submittedName>
        <fullName evidence="3">Uncharacterized protein</fullName>
    </submittedName>
</protein>
<evidence type="ECO:0000256" key="1">
    <source>
        <dbReference type="ARBA" id="ARBA00022737"/>
    </source>
</evidence>
<dbReference type="GO" id="GO:0016020">
    <property type="term" value="C:membrane"/>
    <property type="evidence" value="ECO:0007669"/>
    <property type="project" value="UniProtKB-ARBA"/>
</dbReference>
<dbReference type="Proteomes" id="UP001418222">
    <property type="component" value="Unassembled WGS sequence"/>
</dbReference>
<keyword evidence="2" id="KW-1133">Transmembrane helix</keyword>
<evidence type="ECO:0000313" key="4">
    <source>
        <dbReference type="Proteomes" id="UP001418222"/>
    </source>
</evidence>
<keyword evidence="4" id="KW-1185">Reference proteome</keyword>
<dbReference type="AlphaFoldDB" id="A0AAP0BID9"/>
<dbReference type="SUPFAM" id="SSF82185">
    <property type="entry name" value="Histone H3 K4-specific methyltransferase SET7/9 N-terminal domain"/>
    <property type="match status" value="2"/>
</dbReference>
<proteinExistence type="predicted"/>
<feature type="transmembrane region" description="Helical" evidence="2">
    <location>
        <begin position="69"/>
        <end position="87"/>
    </location>
</feature>
<gene>
    <name evidence="3" type="ORF">KSP39_PZI010243</name>
</gene>
<dbReference type="InterPro" id="IPR003409">
    <property type="entry name" value="MORN"/>
</dbReference>
<feature type="transmembrane region" description="Helical" evidence="2">
    <location>
        <begin position="93"/>
        <end position="111"/>
    </location>
</feature>
<dbReference type="EMBL" id="JBBWWQ010000008">
    <property type="protein sequence ID" value="KAK8940925.1"/>
    <property type="molecule type" value="Genomic_DNA"/>
</dbReference>
<dbReference type="Gene3D" id="2.20.110.10">
    <property type="entry name" value="Histone H3 K4-specific methyltransferase SET7/9 N-terminal domain"/>
    <property type="match status" value="4"/>
</dbReference>
<reference evidence="3 4" key="1">
    <citation type="journal article" date="2022" name="Nat. Plants">
        <title>Genomes of leafy and leafless Platanthera orchids illuminate the evolution of mycoheterotrophy.</title>
        <authorList>
            <person name="Li M.H."/>
            <person name="Liu K.W."/>
            <person name="Li Z."/>
            <person name="Lu H.C."/>
            <person name="Ye Q.L."/>
            <person name="Zhang D."/>
            <person name="Wang J.Y."/>
            <person name="Li Y.F."/>
            <person name="Zhong Z.M."/>
            <person name="Liu X."/>
            <person name="Yu X."/>
            <person name="Liu D.K."/>
            <person name="Tu X.D."/>
            <person name="Liu B."/>
            <person name="Hao Y."/>
            <person name="Liao X.Y."/>
            <person name="Jiang Y.T."/>
            <person name="Sun W.H."/>
            <person name="Chen J."/>
            <person name="Chen Y.Q."/>
            <person name="Ai Y."/>
            <person name="Zhai J.W."/>
            <person name="Wu S.S."/>
            <person name="Zhou Z."/>
            <person name="Hsiao Y.Y."/>
            <person name="Wu W.L."/>
            <person name="Chen Y.Y."/>
            <person name="Lin Y.F."/>
            <person name="Hsu J.L."/>
            <person name="Li C.Y."/>
            <person name="Wang Z.W."/>
            <person name="Zhao X."/>
            <person name="Zhong W.Y."/>
            <person name="Ma X.K."/>
            <person name="Ma L."/>
            <person name="Huang J."/>
            <person name="Chen G.Z."/>
            <person name="Huang M.Z."/>
            <person name="Huang L."/>
            <person name="Peng D.H."/>
            <person name="Luo Y.B."/>
            <person name="Zou S.Q."/>
            <person name="Chen S.P."/>
            <person name="Lan S."/>
            <person name="Tsai W.C."/>
            <person name="Van de Peer Y."/>
            <person name="Liu Z.J."/>
        </authorList>
    </citation>
    <scope>NUCLEOTIDE SEQUENCE [LARGE SCALE GENOMIC DNA]</scope>
    <source>
        <strain evidence="3">Lor287</strain>
    </source>
</reference>